<keyword evidence="1" id="KW-0805">Transcription regulation</keyword>
<dbReference type="Pfam" id="PF12833">
    <property type="entry name" value="HTH_18"/>
    <property type="match status" value="1"/>
</dbReference>
<dbReference type="InterPro" id="IPR020449">
    <property type="entry name" value="Tscrpt_reg_AraC-type_HTH"/>
</dbReference>
<keyword evidence="6" id="KW-1185">Reference proteome</keyword>
<evidence type="ECO:0000259" key="4">
    <source>
        <dbReference type="PROSITE" id="PS01124"/>
    </source>
</evidence>
<dbReference type="RefSeq" id="WP_210663072.1">
    <property type="nucleotide sequence ID" value="NZ_JAGKSP010000015.1"/>
</dbReference>
<protein>
    <submittedName>
        <fullName evidence="5">Helix-turn-helix transcriptional regulator</fullName>
    </submittedName>
</protein>
<dbReference type="InterPro" id="IPR037923">
    <property type="entry name" value="HTH-like"/>
</dbReference>
<feature type="domain" description="HTH araC/xylS-type" evidence="4">
    <location>
        <begin position="197"/>
        <end position="295"/>
    </location>
</feature>
<evidence type="ECO:0000256" key="1">
    <source>
        <dbReference type="ARBA" id="ARBA00023015"/>
    </source>
</evidence>
<dbReference type="PANTHER" id="PTHR43280:SF30">
    <property type="entry name" value="MMSAB OPERON REGULATORY PROTEIN"/>
    <property type="match status" value="1"/>
</dbReference>
<dbReference type="InterPro" id="IPR014710">
    <property type="entry name" value="RmlC-like_jellyroll"/>
</dbReference>
<dbReference type="EMBL" id="JAGKSP010000015">
    <property type="protein sequence ID" value="MBP3966129.1"/>
    <property type="molecule type" value="Genomic_DNA"/>
</dbReference>
<dbReference type="Gene3D" id="1.10.10.60">
    <property type="entry name" value="Homeodomain-like"/>
    <property type="match status" value="2"/>
</dbReference>
<dbReference type="SUPFAM" id="SSF51215">
    <property type="entry name" value="Regulatory protein AraC"/>
    <property type="match status" value="1"/>
</dbReference>
<dbReference type="PANTHER" id="PTHR43280">
    <property type="entry name" value="ARAC-FAMILY TRANSCRIPTIONAL REGULATOR"/>
    <property type="match status" value="1"/>
</dbReference>
<dbReference type="InterPro" id="IPR018062">
    <property type="entry name" value="HTH_AraC-typ_CS"/>
</dbReference>
<dbReference type="Pfam" id="PF02311">
    <property type="entry name" value="AraC_binding"/>
    <property type="match status" value="1"/>
</dbReference>
<keyword evidence="2" id="KW-0238">DNA-binding</keyword>
<proteinExistence type="predicted"/>
<dbReference type="PRINTS" id="PR00032">
    <property type="entry name" value="HTHARAC"/>
</dbReference>
<sequence>MSIRLVMQGQSLRPEHITTDRRQGRKGMLTTRHQHPVFHLMYITGGAGSFLVNDRKSRALPGFLYVINPNEWHQFHADDDIGLHNLECTFLLRDEESNEPAQTVNLFDWIEDKRGYVLPAGFRDEPILVPPALRPFLLEGFNRLLDPGNRYVTAEHLSLMVIELVLRIEQTIGKLSGQLVDSTSKARNARALANEINTLQQYMRAHIGEQLKLDELAHHVHWTPNYLCRVFKAHTSMTPMAYLQQLRMTEAEKLLLYTDFPVFTIAELLGYEDASYFARLFRRHHGRAPSEYRII</sequence>
<evidence type="ECO:0000256" key="3">
    <source>
        <dbReference type="ARBA" id="ARBA00023163"/>
    </source>
</evidence>
<dbReference type="PROSITE" id="PS00041">
    <property type="entry name" value="HTH_ARAC_FAMILY_1"/>
    <property type="match status" value="1"/>
</dbReference>
<dbReference type="SMART" id="SM00342">
    <property type="entry name" value="HTH_ARAC"/>
    <property type="match status" value="1"/>
</dbReference>
<dbReference type="InterPro" id="IPR003313">
    <property type="entry name" value="AraC-bd"/>
</dbReference>
<accession>A0ABS5CJY9</accession>
<gene>
    <name evidence="5" type="ORF">I8J30_25840</name>
</gene>
<evidence type="ECO:0000313" key="6">
    <source>
        <dbReference type="Proteomes" id="UP000673394"/>
    </source>
</evidence>
<reference evidence="5 6" key="1">
    <citation type="submission" date="2021-04" db="EMBL/GenBank/DDBJ databases">
        <title>Paenibacillus sp. DLE-14 whole genome sequence.</title>
        <authorList>
            <person name="Ham Y.J."/>
        </authorList>
    </citation>
    <scope>NUCLEOTIDE SEQUENCE [LARGE SCALE GENOMIC DNA]</scope>
    <source>
        <strain evidence="5 6">DLE-14</strain>
    </source>
</reference>
<dbReference type="Gene3D" id="2.60.120.10">
    <property type="entry name" value="Jelly Rolls"/>
    <property type="match status" value="1"/>
</dbReference>
<dbReference type="SUPFAM" id="SSF46689">
    <property type="entry name" value="Homeodomain-like"/>
    <property type="match status" value="2"/>
</dbReference>
<dbReference type="Proteomes" id="UP000673394">
    <property type="component" value="Unassembled WGS sequence"/>
</dbReference>
<dbReference type="PROSITE" id="PS01124">
    <property type="entry name" value="HTH_ARAC_FAMILY_2"/>
    <property type="match status" value="1"/>
</dbReference>
<dbReference type="InterPro" id="IPR009057">
    <property type="entry name" value="Homeodomain-like_sf"/>
</dbReference>
<comment type="caution">
    <text evidence="5">The sequence shown here is derived from an EMBL/GenBank/DDBJ whole genome shotgun (WGS) entry which is preliminary data.</text>
</comment>
<keyword evidence="3" id="KW-0804">Transcription</keyword>
<name>A0ABS5CJY9_9BACL</name>
<dbReference type="InterPro" id="IPR018060">
    <property type="entry name" value="HTH_AraC"/>
</dbReference>
<evidence type="ECO:0000256" key="2">
    <source>
        <dbReference type="ARBA" id="ARBA00023125"/>
    </source>
</evidence>
<evidence type="ECO:0000313" key="5">
    <source>
        <dbReference type="EMBL" id="MBP3966129.1"/>
    </source>
</evidence>
<organism evidence="5 6">
    <name type="scientific">Paenibacillus lignilyticus</name>
    <dbReference type="NCBI Taxonomy" id="1172615"/>
    <lineage>
        <taxon>Bacteria</taxon>
        <taxon>Bacillati</taxon>
        <taxon>Bacillota</taxon>
        <taxon>Bacilli</taxon>
        <taxon>Bacillales</taxon>
        <taxon>Paenibacillaceae</taxon>
        <taxon>Paenibacillus</taxon>
    </lineage>
</organism>